<comment type="caution">
    <text evidence="2">The sequence shown here is derived from an EMBL/GenBank/DDBJ whole genome shotgun (WGS) entry which is preliminary data.</text>
</comment>
<dbReference type="SUPFAM" id="SSF53335">
    <property type="entry name" value="S-adenosyl-L-methionine-dependent methyltransferases"/>
    <property type="match status" value="1"/>
</dbReference>
<sequence>MLAYITQNLVSNRQFFGFPNPSTISHSSDDRCFKLLDYACGPGTITAALSPWTKEIVAIDISEKMVEEYSSRFPEKTVLEGNLLAQPPWVRGKDGEKVELGEGELAKKEELNGFDTVIIGLGFHHFDDWSGALQKLGARVKKGGVVGIVDLIPDLDHWNSLTDEQKSMMHKTGFSEEEMRGYMSEAGLVDIDFLPLENKVIWMMKGKEVERELFFARGRRA</sequence>
<name>A0A4Z1NXX0_9PEZI</name>
<dbReference type="CDD" id="cd02440">
    <property type="entry name" value="AdoMet_MTases"/>
    <property type="match status" value="1"/>
</dbReference>
<dbReference type="PANTHER" id="PTHR43861:SF3">
    <property type="entry name" value="PUTATIVE (AFU_ORTHOLOGUE AFUA_2G14390)-RELATED"/>
    <property type="match status" value="1"/>
</dbReference>
<proteinExistence type="predicted"/>
<dbReference type="Gene3D" id="3.40.50.150">
    <property type="entry name" value="Vaccinia Virus protein VP39"/>
    <property type="match status" value="1"/>
</dbReference>
<evidence type="ECO:0008006" key="4">
    <source>
        <dbReference type="Google" id="ProtNLM"/>
    </source>
</evidence>
<accession>A0A4Z1NXX0</accession>
<dbReference type="EMBL" id="SNSC02000019">
    <property type="protein sequence ID" value="TID16009.1"/>
    <property type="molecule type" value="Genomic_DNA"/>
</dbReference>
<dbReference type="Proteomes" id="UP000298493">
    <property type="component" value="Unassembled WGS sequence"/>
</dbReference>
<dbReference type="InterPro" id="IPR029063">
    <property type="entry name" value="SAM-dependent_MTases_sf"/>
</dbReference>
<dbReference type="Pfam" id="PF13489">
    <property type="entry name" value="Methyltransf_23"/>
    <property type="match status" value="1"/>
</dbReference>
<evidence type="ECO:0000313" key="3">
    <source>
        <dbReference type="Proteomes" id="UP000298493"/>
    </source>
</evidence>
<dbReference type="STRING" id="86259.A0A4Z1NXX0"/>
<keyword evidence="1" id="KW-0808">Transferase</keyword>
<evidence type="ECO:0000256" key="1">
    <source>
        <dbReference type="ARBA" id="ARBA00022679"/>
    </source>
</evidence>
<gene>
    <name evidence="2" type="ORF">E6O75_ATG09067</name>
</gene>
<dbReference type="GO" id="GO:0016740">
    <property type="term" value="F:transferase activity"/>
    <property type="evidence" value="ECO:0007669"/>
    <property type="project" value="UniProtKB-KW"/>
</dbReference>
<organism evidence="2 3">
    <name type="scientific">Venturia nashicola</name>
    <dbReference type="NCBI Taxonomy" id="86259"/>
    <lineage>
        <taxon>Eukaryota</taxon>
        <taxon>Fungi</taxon>
        <taxon>Dikarya</taxon>
        <taxon>Ascomycota</taxon>
        <taxon>Pezizomycotina</taxon>
        <taxon>Dothideomycetes</taxon>
        <taxon>Pleosporomycetidae</taxon>
        <taxon>Venturiales</taxon>
        <taxon>Venturiaceae</taxon>
        <taxon>Venturia</taxon>
    </lineage>
</organism>
<evidence type="ECO:0000313" key="2">
    <source>
        <dbReference type="EMBL" id="TID16009.1"/>
    </source>
</evidence>
<dbReference type="PANTHER" id="PTHR43861">
    <property type="entry name" value="TRANS-ACONITATE 2-METHYLTRANSFERASE-RELATED"/>
    <property type="match status" value="1"/>
</dbReference>
<protein>
    <recommendedName>
        <fullName evidence="4">S-adenosyl-L-methionine-dependent methyltransferase</fullName>
    </recommendedName>
</protein>
<keyword evidence="3" id="KW-1185">Reference proteome</keyword>
<reference evidence="2 3" key="1">
    <citation type="submission" date="2019-04" db="EMBL/GenBank/DDBJ databases">
        <title>High contiguity whole genome sequence and gene annotation resource for two Venturia nashicola isolates.</title>
        <authorList>
            <person name="Prokchorchik M."/>
            <person name="Won K."/>
            <person name="Lee Y."/>
            <person name="Choi E.D."/>
            <person name="Segonzac C."/>
            <person name="Sohn K.H."/>
        </authorList>
    </citation>
    <scope>NUCLEOTIDE SEQUENCE [LARGE SCALE GENOMIC DNA]</scope>
    <source>
        <strain evidence="2 3">PRI2</strain>
    </source>
</reference>
<dbReference type="AlphaFoldDB" id="A0A4Z1NXX0"/>